<keyword evidence="3" id="KW-1185">Reference proteome</keyword>
<feature type="compositionally biased region" description="Basic residues" evidence="1">
    <location>
        <begin position="470"/>
        <end position="482"/>
    </location>
</feature>
<name>A0A564Y9J7_HYMDI</name>
<evidence type="ECO:0008006" key="4">
    <source>
        <dbReference type="Google" id="ProtNLM"/>
    </source>
</evidence>
<feature type="region of interest" description="Disordered" evidence="1">
    <location>
        <begin position="438"/>
        <end position="503"/>
    </location>
</feature>
<dbReference type="EMBL" id="CABIJS010000111">
    <property type="protein sequence ID" value="VUZ43428.1"/>
    <property type="molecule type" value="Genomic_DNA"/>
</dbReference>
<reference evidence="2 3" key="1">
    <citation type="submission" date="2019-07" db="EMBL/GenBank/DDBJ databases">
        <authorList>
            <person name="Jastrzebski P J."/>
            <person name="Paukszto L."/>
            <person name="Jastrzebski P J."/>
        </authorList>
    </citation>
    <scope>NUCLEOTIDE SEQUENCE [LARGE SCALE GENOMIC DNA]</scope>
    <source>
        <strain evidence="2 3">WMS-il1</strain>
    </source>
</reference>
<dbReference type="Proteomes" id="UP000321570">
    <property type="component" value="Unassembled WGS sequence"/>
</dbReference>
<sequence length="503" mass="55244">IKALHSAEYVVLSSQLTWFEHLVVSLLIEIQIPNIRFSKTPDMKPFLSLQQCSVIRERFLEPEPISRSLLAYLAVAVNIKNTIDLPLVINRPFRGFSRSFFSTLRRVSTNASMLPGQLILSYPACMTASAATSTLRIDDAKLLKPFALSLEHLASTIRTCQDALSGFLDDDASLASSSQFGSMSMEAAADAVRACLTVAMKTFTRPPSLGKDPENTWPMKDIKAAKNALNKRLEELISSPIVKGGENLISSTPDRPIYAGGSLQGRAAYRLARLFLVYEATRQVAPPRSLDMSTITPQCTPISHRTFNAFFESPAPQDRTPQVPKSTPTNTLNKTISTTSKAKKTPEQAPKRRLHARYQSNLDWATESQDSPLTVNVGVIPFDEDSNARMGLPSNEDSCSVFLTPKKKPRGLFEELSEEEGEGRENARVVSPTKVAPIEVSESNPSKSAKAVPTKTVPIKENKPYSLKAPKSKAIKPKKSKAAPKVQVKNQPSILGYFNPKSS</sequence>
<evidence type="ECO:0000313" key="3">
    <source>
        <dbReference type="Proteomes" id="UP000321570"/>
    </source>
</evidence>
<gene>
    <name evidence="2" type="ORF">WMSIL1_LOCUS4107</name>
</gene>
<feature type="non-terminal residue" evidence="2">
    <location>
        <position position="1"/>
    </location>
</feature>
<evidence type="ECO:0000313" key="2">
    <source>
        <dbReference type="EMBL" id="VUZ43428.1"/>
    </source>
</evidence>
<feature type="compositionally biased region" description="Polar residues" evidence="1">
    <location>
        <begin position="319"/>
        <end position="333"/>
    </location>
</feature>
<evidence type="ECO:0000256" key="1">
    <source>
        <dbReference type="SAM" id="MobiDB-lite"/>
    </source>
</evidence>
<dbReference type="AlphaFoldDB" id="A0A564Y9J7"/>
<organism evidence="2 3">
    <name type="scientific">Hymenolepis diminuta</name>
    <name type="common">Rat tapeworm</name>
    <dbReference type="NCBI Taxonomy" id="6216"/>
    <lineage>
        <taxon>Eukaryota</taxon>
        <taxon>Metazoa</taxon>
        <taxon>Spiralia</taxon>
        <taxon>Lophotrochozoa</taxon>
        <taxon>Platyhelminthes</taxon>
        <taxon>Cestoda</taxon>
        <taxon>Eucestoda</taxon>
        <taxon>Cyclophyllidea</taxon>
        <taxon>Hymenolepididae</taxon>
        <taxon>Hymenolepis</taxon>
    </lineage>
</organism>
<feature type="region of interest" description="Disordered" evidence="1">
    <location>
        <begin position="312"/>
        <end position="353"/>
    </location>
</feature>
<accession>A0A564Y9J7</accession>
<proteinExistence type="predicted"/>
<protein>
    <recommendedName>
        <fullName evidence="4">PCNA-interacting partner</fullName>
    </recommendedName>
</protein>